<sequence length="112" mass="12448">MGVAPDGGWGWVIVFCSMLSHMLTVGGFLSLSVMYVHWLDEFSAGRGATSWIISVAVAVTYAIASKRYDTLKKCLIEHAQKGLIYVKTIQFTYEVKSLIHIVDNVFPMYGPI</sequence>
<evidence type="ECO:0000313" key="3">
    <source>
        <dbReference type="Proteomes" id="UP000762676"/>
    </source>
</evidence>
<name>A0AAV4ICY0_9GAST</name>
<dbReference type="GO" id="GO:0008028">
    <property type="term" value="F:monocarboxylic acid transmembrane transporter activity"/>
    <property type="evidence" value="ECO:0007669"/>
    <property type="project" value="TreeGrafter"/>
</dbReference>
<keyword evidence="1" id="KW-0812">Transmembrane</keyword>
<dbReference type="AlphaFoldDB" id="A0AAV4ICY0"/>
<reference evidence="2 3" key="1">
    <citation type="journal article" date="2021" name="Elife">
        <title>Chloroplast acquisition without the gene transfer in kleptoplastic sea slugs, Plakobranchus ocellatus.</title>
        <authorList>
            <person name="Maeda T."/>
            <person name="Takahashi S."/>
            <person name="Yoshida T."/>
            <person name="Shimamura S."/>
            <person name="Takaki Y."/>
            <person name="Nagai Y."/>
            <person name="Toyoda A."/>
            <person name="Suzuki Y."/>
            <person name="Arimoto A."/>
            <person name="Ishii H."/>
            <person name="Satoh N."/>
            <person name="Nishiyama T."/>
            <person name="Hasebe M."/>
            <person name="Maruyama T."/>
            <person name="Minagawa J."/>
            <person name="Obokata J."/>
            <person name="Shigenobu S."/>
        </authorList>
    </citation>
    <scope>NUCLEOTIDE SEQUENCE [LARGE SCALE GENOMIC DNA]</scope>
</reference>
<dbReference type="EMBL" id="BMAT01009533">
    <property type="protein sequence ID" value="GFS08102.1"/>
    <property type="molecule type" value="Genomic_DNA"/>
</dbReference>
<gene>
    <name evidence="2" type="ORF">ElyMa_004747700</name>
</gene>
<keyword evidence="3" id="KW-1185">Reference proteome</keyword>
<proteinExistence type="predicted"/>
<organism evidence="2 3">
    <name type="scientific">Elysia marginata</name>
    <dbReference type="NCBI Taxonomy" id="1093978"/>
    <lineage>
        <taxon>Eukaryota</taxon>
        <taxon>Metazoa</taxon>
        <taxon>Spiralia</taxon>
        <taxon>Lophotrochozoa</taxon>
        <taxon>Mollusca</taxon>
        <taxon>Gastropoda</taxon>
        <taxon>Heterobranchia</taxon>
        <taxon>Euthyneura</taxon>
        <taxon>Panpulmonata</taxon>
        <taxon>Sacoglossa</taxon>
        <taxon>Placobranchoidea</taxon>
        <taxon>Plakobranchidae</taxon>
        <taxon>Elysia</taxon>
    </lineage>
</organism>
<feature type="transmembrane region" description="Helical" evidence="1">
    <location>
        <begin position="12"/>
        <end position="36"/>
    </location>
</feature>
<evidence type="ECO:0000256" key="1">
    <source>
        <dbReference type="SAM" id="Phobius"/>
    </source>
</evidence>
<comment type="caution">
    <text evidence="2">The sequence shown here is derived from an EMBL/GenBank/DDBJ whole genome shotgun (WGS) entry which is preliminary data.</text>
</comment>
<keyword evidence="1" id="KW-0472">Membrane</keyword>
<protein>
    <submittedName>
        <fullName evidence="2">Monocarboxylate transporter 9</fullName>
    </submittedName>
</protein>
<dbReference type="PANTHER" id="PTHR11360:SF284">
    <property type="entry name" value="EG:103B4.3 PROTEIN-RELATED"/>
    <property type="match status" value="1"/>
</dbReference>
<dbReference type="InterPro" id="IPR050327">
    <property type="entry name" value="Proton-linked_MCT"/>
</dbReference>
<dbReference type="PANTHER" id="PTHR11360">
    <property type="entry name" value="MONOCARBOXYLATE TRANSPORTER"/>
    <property type="match status" value="1"/>
</dbReference>
<dbReference type="Proteomes" id="UP000762676">
    <property type="component" value="Unassembled WGS sequence"/>
</dbReference>
<keyword evidence="1" id="KW-1133">Transmembrane helix</keyword>
<evidence type="ECO:0000313" key="2">
    <source>
        <dbReference type="EMBL" id="GFS08102.1"/>
    </source>
</evidence>
<feature type="transmembrane region" description="Helical" evidence="1">
    <location>
        <begin position="48"/>
        <end position="64"/>
    </location>
</feature>
<accession>A0AAV4ICY0</accession>